<dbReference type="EMBL" id="JPFT01000006">
    <property type="protein sequence ID" value="KEQ32418.1"/>
    <property type="molecule type" value="Genomic_DNA"/>
</dbReference>
<sequence>MQYKIQTLRKYQIEADLLNLDKSIYININRLTVLLDTDKQSLRKIYRELRHSLNTVIQAIKNTEKTYDIIFHL</sequence>
<comment type="caution">
    <text evidence="1">The sequence shown here is derived from an EMBL/GenBank/DDBJ whole genome shotgun (WGS) entry which is preliminary data.</text>
</comment>
<evidence type="ECO:0000313" key="1">
    <source>
        <dbReference type="EMBL" id="KEQ32418.1"/>
    </source>
</evidence>
<dbReference type="RefSeq" id="WP_033682118.1">
    <property type="nucleotide sequence ID" value="NZ_JASGZR010000016.1"/>
</dbReference>
<dbReference type="Proteomes" id="UP000028093">
    <property type="component" value="Unassembled WGS sequence"/>
</dbReference>
<protein>
    <submittedName>
        <fullName evidence="1">Replication domain protein</fullName>
    </submittedName>
</protein>
<gene>
    <name evidence="1" type="primary">repE</name>
    <name evidence="1" type="ORF">SK1126_1379</name>
</gene>
<accession>A0A081PNZ5</accession>
<proteinExistence type="predicted"/>
<evidence type="ECO:0000313" key="2">
    <source>
        <dbReference type="Proteomes" id="UP000028093"/>
    </source>
</evidence>
<dbReference type="AlphaFoldDB" id="A0A081PNZ5"/>
<organism evidence="1 2">
    <name type="scientific">Streptococcus mitis</name>
    <dbReference type="NCBI Taxonomy" id="28037"/>
    <lineage>
        <taxon>Bacteria</taxon>
        <taxon>Bacillati</taxon>
        <taxon>Bacillota</taxon>
        <taxon>Bacilli</taxon>
        <taxon>Lactobacillales</taxon>
        <taxon>Streptococcaceae</taxon>
        <taxon>Streptococcus</taxon>
        <taxon>Streptococcus mitis group</taxon>
    </lineage>
</organism>
<name>A0A081PNZ5_STRMT</name>
<reference evidence="1 2" key="1">
    <citation type="submission" date="2014-05" db="EMBL/GenBank/DDBJ databases">
        <authorList>
            <person name="Daugherty S.C."/>
            <person name="Tallon L.J."/>
            <person name="Sadzewicz L."/>
            <person name="Kilian M."/>
            <person name="Tettelin H."/>
        </authorList>
    </citation>
    <scope>NUCLEOTIDE SEQUENCE [LARGE SCALE GENOMIC DNA]</scope>
    <source>
        <strain evidence="1 2">SK1126</strain>
    </source>
</reference>